<evidence type="ECO:0000313" key="2">
    <source>
        <dbReference type="Proteomes" id="UP000435802"/>
    </source>
</evidence>
<name>A0A6N8SLL9_9HYPH</name>
<dbReference type="EMBL" id="WUMK01000017">
    <property type="protein sequence ID" value="MXN49187.1"/>
    <property type="molecule type" value="Genomic_DNA"/>
</dbReference>
<dbReference type="AlphaFoldDB" id="A0A6N8SLL9"/>
<gene>
    <name evidence="1" type="ORF">GR138_28720</name>
</gene>
<evidence type="ECO:0000313" key="1">
    <source>
        <dbReference type="EMBL" id="MXN49187.1"/>
    </source>
</evidence>
<reference evidence="1 2" key="1">
    <citation type="submission" date="2019-12" db="EMBL/GenBank/DDBJ databases">
        <title>Shinella kummerowiae sp. nov., a symbiotic bacterium isolated from root nodules of the herbal legume Kummerowia stipulacea.</title>
        <authorList>
            <person name="Gao J."/>
        </authorList>
    </citation>
    <scope>NUCLEOTIDE SEQUENCE [LARGE SCALE GENOMIC DNA]</scope>
    <source>
        <strain evidence="1 2">CCBAU 25048</strain>
    </source>
</reference>
<keyword evidence="2" id="KW-1185">Reference proteome</keyword>
<sequence length="90" mass="10586">MPTYVICYDSQNDENDAFGEQMREWNCVRPLPTLWFGRLNSDALRVREILRTVVRDNNGLFICEIKPSSDWATLKMHYTVSDWMRNNIGA</sequence>
<dbReference type="RefSeq" id="WP_160862671.1">
    <property type="nucleotide sequence ID" value="NZ_JAODWE010000022.1"/>
</dbReference>
<organism evidence="1 2">
    <name type="scientific">Shinella kummerowiae</name>
    <dbReference type="NCBI Taxonomy" id="417745"/>
    <lineage>
        <taxon>Bacteria</taxon>
        <taxon>Pseudomonadati</taxon>
        <taxon>Pseudomonadota</taxon>
        <taxon>Alphaproteobacteria</taxon>
        <taxon>Hyphomicrobiales</taxon>
        <taxon>Rhizobiaceae</taxon>
        <taxon>Shinella</taxon>
    </lineage>
</organism>
<accession>A0A6N8SLL9</accession>
<comment type="caution">
    <text evidence="1">The sequence shown here is derived from an EMBL/GenBank/DDBJ whole genome shotgun (WGS) entry which is preliminary data.</text>
</comment>
<protein>
    <submittedName>
        <fullName evidence="1">Uncharacterized protein</fullName>
    </submittedName>
</protein>
<dbReference type="OrthoDB" id="2656750at2"/>
<dbReference type="Proteomes" id="UP000435802">
    <property type="component" value="Unassembled WGS sequence"/>
</dbReference>
<proteinExistence type="predicted"/>